<organism evidence="2 3">
    <name type="scientific">Cohnella soli</name>
    <dbReference type="NCBI Taxonomy" id="425005"/>
    <lineage>
        <taxon>Bacteria</taxon>
        <taxon>Bacillati</taxon>
        <taxon>Bacillota</taxon>
        <taxon>Bacilli</taxon>
        <taxon>Bacillales</taxon>
        <taxon>Paenibacillaceae</taxon>
        <taxon>Cohnella</taxon>
    </lineage>
</organism>
<dbReference type="InterPro" id="IPR027417">
    <property type="entry name" value="P-loop_NTPase"/>
</dbReference>
<keyword evidence="2" id="KW-0547">Nucleotide-binding</keyword>
<gene>
    <name evidence="2" type="ORF">ACFPOF_16340</name>
</gene>
<dbReference type="SUPFAM" id="SSF52540">
    <property type="entry name" value="P-loop containing nucleoside triphosphate hydrolases"/>
    <property type="match status" value="1"/>
</dbReference>
<reference evidence="3" key="1">
    <citation type="journal article" date="2019" name="Int. J. Syst. Evol. Microbiol.">
        <title>The Global Catalogue of Microorganisms (GCM) 10K type strain sequencing project: providing services to taxonomists for standard genome sequencing and annotation.</title>
        <authorList>
            <consortium name="The Broad Institute Genomics Platform"/>
            <consortium name="The Broad Institute Genome Sequencing Center for Infectious Disease"/>
            <person name="Wu L."/>
            <person name="Ma J."/>
        </authorList>
    </citation>
    <scope>NUCLEOTIDE SEQUENCE [LARGE SCALE GENOMIC DNA]</scope>
    <source>
        <strain evidence="3">CGMCC 1.18575</strain>
    </source>
</reference>
<dbReference type="Pfam" id="PF13558">
    <property type="entry name" value="SbcC_Walker_B"/>
    <property type="match status" value="1"/>
</dbReference>
<dbReference type="PANTHER" id="PTHR32182">
    <property type="entry name" value="DNA REPLICATION AND REPAIR PROTEIN RECF"/>
    <property type="match status" value="1"/>
</dbReference>
<proteinExistence type="predicted"/>
<accession>A0ABW0HV71</accession>
<evidence type="ECO:0000256" key="1">
    <source>
        <dbReference type="SAM" id="Coils"/>
    </source>
</evidence>
<dbReference type="EMBL" id="JBHSMI010000026">
    <property type="protein sequence ID" value="MFC5404310.1"/>
    <property type="molecule type" value="Genomic_DNA"/>
</dbReference>
<evidence type="ECO:0000313" key="3">
    <source>
        <dbReference type="Proteomes" id="UP001596113"/>
    </source>
</evidence>
<dbReference type="Pfam" id="PF13555">
    <property type="entry name" value="AAA_29"/>
    <property type="match status" value="1"/>
</dbReference>
<keyword evidence="1" id="KW-0175">Coiled coil</keyword>
<dbReference type="Gene3D" id="3.40.1140.10">
    <property type="match status" value="1"/>
</dbReference>
<protein>
    <submittedName>
        <fullName evidence="2">ATP-binding protein</fullName>
    </submittedName>
</protein>
<dbReference type="Proteomes" id="UP001596113">
    <property type="component" value="Unassembled WGS sequence"/>
</dbReference>
<feature type="coiled-coil region" evidence="1">
    <location>
        <begin position="332"/>
        <end position="366"/>
    </location>
</feature>
<feature type="coiled-coil region" evidence="1">
    <location>
        <begin position="448"/>
        <end position="475"/>
    </location>
</feature>
<dbReference type="PANTHER" id="PTHR32182:SF22">
    <property type="entry name" value="ATP-DEPENDENT ENDONUCLEASE, OLD FAMILY-RELATED"/>
    <property type="match status" value="1"/>
</dbReference>
<feature type="coiled-coil region" evidence="1">
    <location>
        <begin position="228"/>
        <end position="255"/>
    </location>
</feature>
<sequence>MKWMKKLRLINWHYFSDETMEFGKQTLITGPNGAGKSTIIDALQVIFIADQRLIRFNPAAHDEAKRTLTSYLRGKIGSDDRTFLRDGDFTTYIAAEFFDDDKRESFVIGTVIDVFRDGAYDEEYYIIAEKRLDEMEFVKLSGELRNREEFRRLYYTAGAGHGISSRVRSVFERSKSNYQKALLQRMGGLHERFFSSFLKALSFKPIHSVRDFVYENILDERELQLALMKQNFDIHENYQRELEELQLRRDKLIGIREKFEQFVKHRETVKEQDYVIRRLKVQFQHETAEALELKLRHTSEKIARAGEEKELAGYKREAVARESQEAYQRWQNHAAERRKRELEEKIQQLEEAKSDLERKMQAAVRMLRSELSLLEDLFGWIGSTHAPVRERDRESLQLAMETVSVTMGWLLPEQVPLSVDVDLGSVEEAFRRAGVFLSEYHMRLIKAISQVEDRLETVSAEAEELRRVITDLENRKITYPASVDKLRLLLVERLGSRSKVRVFCEEMELEDEAWRDAAEGYLNTQRFDLLVDPPVFAEALSLYERDKFTYKLEGVGLVDTEKESRFVGTAQADSIALLLRTDDPVVQAHVDHLLGNVIRADNEQELRKHRTSVTRTCMVYSNLTARQMTKDRYRVPYIGSRAIARQLEIKREELEVVLSNEARLMVELRELNAWSERLTDKQTLYGERLAGLLALPNDLQETEVTLKRLHDELERLDMAEAVHLKAVFEDWVAAEKLWNSKQLAAASEEAVQTLEKDMILAEQVRQASIIRDAESWLQVWMASHGAEALQGALTRWEEAERQQAATESKIMNWEGNWKGNQTRRDQELEQMKELRRKYNYDYSLSADIADENNHAYDSLLHDIEHLNIPEYQEKVAKSLQDSEEEFKSHFVFKLREAIETARREFHVLNFSLRNFPFSADKYHFEVTASEKYKRFYDAIMDPQIMERGSLFELANEERSDVLHELFELLVRGEAGDMDEFTDYRRYLDFDMIVQSGETRYRFSQVLKEKSGGETQTPFYIAILASFHHLYTSGKTIRLVVFDEAFNKMDEQRIQTSLRLIKQLKLQLIASVPDEKMQHMAPEVTTTLIVNNRNHQCFVDMIDRWEDETQVTADAVESDGVDIDVPRQEMLF</sequence>
<name>A0ABW0HV71_9BACL</name>
<comment type="caution">
    <text evidence="2">The sequence shown here is derived from an EMBL/GenBank/DDBJ whole genome shotgun (WGS) entry which is preliminary data.</text>
</comment>
<dbReference type="RefSeq" id="WP_378134510.1">
    <property type="nucleotide sequence ID" value="NZ_JBHSMI010000026.1"/>
</dbReference>
<keyword evidence="3" id="KW-1185">Reference proteome</keyword>
<dbReference type="GO" id="GO:0005524">
    <property type="term" value="F:ATP binding"/>
    <property type="evidence" value="ECO:0007669"/>
    <property type="project" value="UniProtKB-KW"/>
</dbReference>
<evidence type="ECO:0000313" key="2">
    <source>
        <dbReference type="EMBL" id="MFC5404310.1"/>
    </source>
</evidence>
<keyword evidence="2" id="KW-0067">ATP-binding</keyword>